<keyword evidence="1" id="KW-0812">Transmembrane</keyword>
<feature type="transmembrane region" description="Helical" evidence="1">
    <location>
        <begin position="229"/>
        <end position="247"/>
    </location>
</feature>
<feature type="transmembrane region" description="Helical" evidence="1">
    <location>
        <begin position="157"/>
        <end position="184"/>
    </location>
</feature>
<feature type="transmembrane region" description="Helical" evidence="1">
    <location>
        <begin position="297"/>
        <end position="314"/>
    </location>
</feature>
<keyword evidence="3" id="KW-1185">Reference proteome</keyword>
<evidence type="ECO:0000313" key="3">
    <source>
        <dbReference type="Proteomes" id="UP000516052"/>
    </source>
</evidence>
<evidence type="ECO:0000313" key="2">
    <source>
        <dbReference type="EMBL" id="QNP71814.1"/>
    </source>
</evidence>
<dbReference type="KEGG" id="sroi:IAG44_21940"/>
<feature type="transmembrane region" description="Helical" evidence="1">
    <location>
        <begin position="114"/>
        <end position="136"/>
    </location>
</feature>
<dbReference type="AlphaFoldDB" id="A0A7H0IG98"/>
<evidence type="ECO:0000256" key="1">
    <source>
        <dbReference type="SAM" id="Phobius"/>
    </source>
</evidence>
<dbReference type="RefSeq" id="WP_187748774.1">
    <property type="nucleotide sequence ID" value="NZ_CP060828.1"/>
</dbReference>
<accession>A0A7H0IG98</accession>
<dbReference type="Proteomes" id="UP000516052">
    <property type="component" value="Chromosome"/>
</dbReference>
<sequence>MRVKAEELPISRTRPLPWLYLLSSEFHRLAAPRAARLTAALLPVAVLLFGLSKLLLHDGDTSAAWRTADERFTRFQEDAARYDLPTNAAITPRFFYDDPRYLMEPLAYGDLRTLVTALAAAAVLFGIFAGGSDWASRIMLTLAAAEPRRGRLFGTRALLVTGLSMAATAVAGALVVPLLLLAAWTTNGLSGLDGTFWNVLAGIYVRGVLLVGVLALLGYSLAMLTRRTSTALAVAFLYLASADRLFAGRGPRLAEYDMGGLVHAVLNERPVIPLARSECFAGPGCEAVHVDLTIVDGLLGVLIYLVPILALALWRSTRTDIG</sequence>
<keyword evidence="1" id="KW-0472">Membrane</keyword>
<dbReference type="EMBL" id="CP060828">
    <property type="protein sequence ID" value="QNP71814.1"/>
    <property type="molecule type" value="Genomic_DNA"/>
</dbReference>
<name>A0A7H0IG98_9ACTN</name>
<feature type="transmembrane region" description="Helical" evidence="1">
    <location>
        <begin position="196"/>
        <end position="217"/>
    </location>
</feature>
<reference evidence="2 3" key="1">
    <citation type="submission" date="2020-08" db="EMBL/GenBank/DDBJ databases">
        <title>A novel species.</title>
        <authorList>
            <person name="Gao J."/>
        </authorList>
    </citation>
    <scope>NUCLEOTIDE SEQUENCE [LARGE SCALE GENOMIC DNA]</scope>
    <source>
        <strain evidence="2 3">CRXT-G-22</strain>
    </source>
</reference>
<organism evidence="2 3">
    <name type="scientific">Streptomyces roseirectus</name>
    <dbReference type="NCBI Taxonomy" id="2768066"/>
    <lineage>
        <taxon>Bacteria</taxon>
        <taxon>Bacillati</taxon>
        <taxon>Actinomycetota</taxon>
        <taxon>Actinomycetes</taxon>
        <taxon>Kitasatosporales</taxon>
        <taxon>Streptomycetaceae</taxon>
        <taxon>Streptomyces</taxon>
    </lineage>
</organism>
<feature type="transmembrane region" description="Helical" evidence="1">
    <location>
        <begin position="37"/>
        <end position="56"/>
    </location>
</feature>
<keyword evidence="1" id="KW-1133">Transmembrane helix</keyword>
<gene>
    <name evidence="2" type="ORF">IAG44_21940</name>
</gene>
<protein>
    <submittedName>
        <fullName evidence="2">Uncharacterized protein</fullName>
    </submittedName>
</protein>
<proteinExistence type="predicted"/>